<protein>
    <submittedName>
        <fullName evidence="1">Uncharacterized protein</fullName>
    </submittedName>
</protein>
<accession>A0A557SRX9</accession>
<name>A0A557SRX9_9ARCH</name>
<keyword evidence="2" id="KW-1185">Reference proteome</keyword>
<organism evidence="1 2">
    <name type="scientific">Candidatus Nitrosocosmicus arcticus</name>
    <dbReference type="NCBI Taxonomy" id="2035267"/>
    <lineage>
        <taxon>Archaea</taxon>
        <taxon>Nitrososphaerota</taxon>
        <taxon>Nitrososphaeria</taxon>
        <taxon>Nitrososphaerales</taxon>
        <taxon>Nitrososphaeraceae</taxon>
        <taxon>Candidatus Nitrosocosmicus</taxon>
    </lineage>
</organism>
<dbReference type="AlphaFoldDB" id="A0A557SRX9"/>
<sequence length="54" mass="6436">MVIIYTPNRFIQLIEEYRITHRSLTLFTEPLYHTGLNPTEPATYFGNDIGRYKM</sequence>
<gene>
    <name evidence="1" type="ORF">NARC_160058</name>
</gene>
<evidence type="ECO:0000313" key="1">
    <source>
        <dbReference type="EMBL" id="TVP39345.1"/>
    </source>
</evidence>
<comment type="caution">
    <text evidence="1">The sequence shown here is derived from an EMBL/GenBank/DDBJ whole genome shotgun (WGS) entry which is preliminary data.</text>
</comment>
<evidence type="ECO:0000313" key="2">
    <source>
        <dbReference type="Proteomes" id="UP000315289"/>
    </source>
</evidence>
<dbReference type="EMBL" id="VOAH01000016">
    <property type="protein sequence ID" value="TVP39345.1"/>
    <property type="molecule type" value="Genomic_DNA"/>
</dbReference>
<reference evidence="1 2" key="1">
    <citation type="journal article" date="2019" name="Front. Microbiol.">
        <title>Ammonia Oxidation by the Arctic Terrestrial Thaumarchaeote Candidatus Nitrosocosmicus arcticus Is Stimulated by Increasing Temperatures.</title>
        <authorList>
            <person name="Alves R.J.E."/>
            <person name="Kerou M."/>
            <person name="Zappe A."/>
            <person name="Bittner R."/>
            <person name="Abby S.S."/>
            <person name="Schmidt H.A."/>
            <person name="Pfeifer K."/>
            <person name="Schleper C."/>
        </authorList>
    </citation>
    <scope>NUCLEOTIDE SEQUENCE [LARGE SCALE GENOMIC DNA]</scope>
    <source>
        <strain evidence="1 2">Kfb</strain>
    </source>
</reference>
<dbReference type="Proteomes" id="UP000315289">
    <property type="component" value="Unassembled WGS sequence"/>
</dbReference>
<proteinExistence type="predicted"/>